<evidence type="ECO:0000313" key="3">
    <source>
        <dbReference type="Proteomes" id="UP000051645"/>
    </source>
</evidence>
<dbReference type="STRING" id="81857.IV38_GL001032"/>
<accession>A0A0R2FJJ8</accession>
<evidence type="ECO:0000313" key="4">
    <source>
        <dbReference type="Proteomes" id="UP000051751"/>
    </source>
</evidence>
<dbReference type="RefSeq" id="WP_156404219.1">
    <property type="nucleotide sequence ID" value="NZ_JQAT01000002.1"/>
</dbReference>
<evidence type="ECO:0000313" key="2">
    <source>
        <dbReference type="EMBL" id="KRN32765.1"/>
    </source>
</evidence>
<dbReference type="PATRIC" id="fig|81857.3.peg.1037"/>
<proteinExistence type="predicted"/>
<comment type="caution">
    <text evidence="1">The sequence shown here is derived from an EMBL/GenBank/DDBJ whole genome shotgun (WGS) entry which is preliminary data.</text>
</comment>
<sequence length="87" mass="9801">MTFYQPRQKEATVVEMVYAMCGSFIDPGYGATANSQGIVIVFNELWDALGLKNTDEAKPYDFNSTFMHDSAQQMLVTILERANEIVQ</sequence>
<dbReference type="AlphaFoldDB" id="A0A0R2FJJ8"/>
<dbReference type="Proteomes" id="UP000051751">
    <property type="component" value="Unassembled WGS sequence"/>
</dbReference>
<dbReference type="EMBL" id="JQAT01000002">
    <property type="protein sequence ID" value="KRN28825.1"/>
    <property type="molecule type" value="Genomic_DNA"/>
</dbReference>
<keyword evidence="3" id="KW-1185">Reference proteome</keyword>
<dbReference type="Proteomes" id="UP000051645">
    <property type="component" value="Unassembled WGS sequence"/>
</dbReference>
<protein>
    <submittedName>
        <fullName evidence="1">Uncharacterized protein</fullName>
    </submittedName>
</protein>
<name>A0A0R2FJJ8_9LACO</name>
<dbReference type="EMBL" id="JQAZ01000002">
    <property type="protein sequence ID" value="KRN32765.1"/>
    <property type="molecule type" value="Genomic_DNA"/>
</dbReference>
<reference evidence="3 4" key="1">
    <citation type="journal article" date="2015" name="Genome Announc.">
        <title>Expanding the biotechnology potential of lactobacilli through comparative genomics of 213 strains and associated genera.</title>
        <authorList>
            <person name="Sun Z."/>
            <person name="Harris H.M."/>
            <person name="McCann A."/>
            <person name="Guo C."/>
            <person name="Argimon S."/>
            <person name="Zhang W."/>
            <person name="Yang X."/>
            <person name="Jeffery I.B."/>
            <person name="Cooney J.C."/>
            <person name="Kagawa T.F."/>
            <person name="Liu W."/>
            <person name="Song Y."/>
            <person name="Salvetti E."/>
            <person name="Wrobel A."/>
            <person name="Rasinkangas P."/>
            <person name="Parkhill J."/>
            <person name="Rea M.C."/>
            <person name="O'Sullivan O."/>
            <person name="Ritari J."/>
            <person name="Douillard F.P."/>
            <person name="Paul Ross R."/>
            <person name="Yang R."/>
            <person name="Briner A.E."/>
            <person name="Felis G.E."/>
            <person name="de Vos W.M."/>
            <person name="Barrangou R."/>
            <person name="Klaenhammer T.R."/>
            <person name="Caufield P.W."/>
            <person name="Cui Y."/>
            <person name="Zhang H."/>
            <person name="O'Toole P.W."/>
        </authorList>
    </citation>
    <scope>NUCLEOTIDE SEQUENCE [LARGE SCALE GENOMIC DNA]</scope>
    <source>
        <strain evidence="1 4">ATCC BAA-66</strain>
        <strain evidence="2 3">DSM 13344</strain>
    </source>
</reference>
<gene>
    <name evidence="1" type="ORF">IV38_GL001032</name>
    <name evidence="2" type="ORF">IV40_GL000821</name>
</gene>
<organism evidence="1 4">
    <name type="scientific">Lactobacillus selangorensis</name>
    <dbReference type="NCBI Taxonomy" id="81857"/>
    <lineage>
        <taxon>Bacteria</taxon>
        <taxon>Bacillati</taxon>
        <taxon>Bacillota</taxon>
        <taxon>Bacilli</taxon>
        <taxon>Lactobacillales</taxon>
        <taxon>Lactobacillaceae</taxon>
        <taxon>Lactobacillus</taxon>
    </lineage>
</organism>
<evidence type="ECO:0000313" key="1">
    <source>
        <dbReference type="EMBL" id="KRN28825.1"/>
    </source>
</evidence>